<proteinExistence type="predicted"/>
<dbReference type="RefSeq" id="WP_199704269.1">
    <property type="nucleotide sequence ID" value="NZ_JAEMNV010000003.1"/>
</dbReference>
<dbReference type="AlphaFoldDB" id="A0A934NQL3"/>
<reference evidence="2" key="1">
    <citation type="submission" date="2020-12" db="EMBL/GenBank/DDBJ databases">
        <title>Antrihabitans popcorni sp. nov. and Antrihabitans auranticaus sp. nov., isolated from a larva cave.</title>
        <authorList>
            <person name="Lee S.D."/>
            <person name="Kim I.S."/>
        </authorList>
    </citation>
    <scope>NUCLEOTIDE SEQUENCE</scope>
    <source>
        <strain evidence="2">YC3-6</strain>
    </source>
</reference>
<evidence type="ECO:0000313" key="3">
    <source>
        <dbReference type="Proteomes" id="UP000655868"/>
    </source>
</evidence>
<organism evidence="2 3">
    <name type="scientific">Antrihabitans stalagmiti</name>
    <dbReference type="NCBI Taxonomy" id="2799499"/>
    <lineage>
        <taxon>Bacteria</taxon>
        <taxon>Bacillati</taxon>
        <taxon>Actinomycetota</taxon>
        <taxon>Actinomycetes</taxon>
        <taxon>Mycobacteriales</taxon>
        <taxon>Nocardiaceae</taxon>
        <taxon>Antrihabitans</taxon>
    </lineage>
</organism>
<comment type="caution">
    <text evidence="2">The sequence shown here is derived from an EMBL/GenBank/DDBJ whole genome shotgun (WGS) entry which is preliminary data.</text>
</comment>
<evidence type="ECO:0008006" key="4">
    <source>
        <dbReference type="Google" id="ProtNLM"/>
    </source>
</evidence>
<dbReference type="EMBL" id="JAEMNV010000003">
    <property type="protein sequence ID" value="MBJ8339529.1"/>
    <property type="molecule type" value="Genomic_DNA"/>
</dbReference>
<evidence type="ECO:0000256" key="1">
    <source>
        <dbReference type="SAM" id="SignalP"/>
    </source>
</evidence>
<gene>
    <name evidence="2" type="ORF">JGU71_11590</name>
</gene>
<keyword evidence="3" id="KW-1185">Reference proteome</keyword>
<dbReference type="Proteomes" id="UP000655868">
    <property type="component" value="Unassembled WGS sequence"/>
</dbReference>
<protein>
    <recommendedName>
        <fullName evidence="4">LGFP repeat-containing protein</fullName>
    </recommendedName>
</protein>
<feature type="chain" id="PRO_5037918293" description="LGFP repeat-containing protein" evidence="1">
    <location>
        <begin position="32"/>
        <end position="110"/>
    </location>
</feature>
<dbReference type="Pfam" id="PF08310">
    <property type="entry name" value="LGFP"/>
    <property type="match status" value="1"/>
</dbReference>
<evidence type="ECO:0000313" key="2">
    <source>
        <dbReference type="EMBL" id="MBJ8339529.1"/>
    </source>
</evidence>
<sequence length="110" mass="11387">MHSPINTFVRAFAVAGIITGTTLFGFTTASAGPAEPGVPTVAVAGNCQSYWPSPYQVCAEIRDLYNSIGGPSGSLSFPKAAEFTNPDGSKYQTFINGTIAWTAATGAYVS</sequence>
<feature type="signal peptide" evidence="1">
    <location>
        <begin position="1"/>
        <end position="31"/>
    </location>
</feature>
<accession>A0A934NQL3</accession>
<name>A0A934NQL3_9NOCA</name>
<keyword evidence="1" id="KW-0732">Signal</keyword>
<dbReference type="InterPro" id="IPR013207">
    <property type="entry name" value="LGFP"/>
</dbReference>